<accession>A0ACC0ZEH5</accession>
<keyword evidence="2" id="KW-1185">Reference proteome</keyword>
<proteinExistence type="predicted"/>
<dbReference type="EMBL" id="CM047736">
    <property type="protein sequence ID" value="KAJ0051536.1"/>
    <property type="molecule type" value="Genomic_DNA"/>
</dbReference>
<name>A0ACC0ZEH5_9ROSI</name>
<dbReference type="Proteomes" id="UP001163603">
    <property type="component" value="Chromosome 1"/>
</dbReference>
<comment type="caution">
    <text evidence="1">The sequence shown here is derived from an EMBL/GenBank/DDBJ whole genome shotgun (WGS) entry which is preliminary data.</text>
</comment>
<reference evidence="2" key="1">
    <citation type="journal article" date="2023" name="G3 (Bethesda)">
        <title>Genome assembly and association tests identify interacting loci associated with vigor, precocity, and sex in interspecific pistachio rootstocks.</title>
        <authorList>
            <person name="Palmer W."/>
            <person name="Jacygrad E."/>
            <person name="Sagayaradj S."/>
            <person name="Cavanaugh K."/>
            <person name="Han R."/>
            <person name="Bertier L."/>
            <person name="Beede B."/>
            <person name="Kafkas S."/>
            <person name="Golino D."/>
            <person name="Preece J."/>
            <person name="Michelmore R."/>
        </authorList>
    </citation>
    <scope>NUCLEOTIDE SEQUENCE [LARGE SCALE GENOMIC DNA]</scope>
</reference>
<sequence length="197" mass="21717">MDKPESNNNIMNGVGSNVKKVIENSKTERYSDIMLRALAFILTFISAVVVGVDKETQMVSFTLVKTLPPLHVPVTAKWQYMSAFMYLLVSDVIACAYAGVSWAYCMAKPKLNNRLELVMTLVDLTMMGLLFSATGAAMAIGVLGMNGNSHVQWHKVCNVFGDFCRQFAAGLVLSLLGSFAFLLLVVLAVFNLYKRSR</sequence>
<protein>
    <submittedName>
        <fullName evidence="1">Uncharacterized protein</fullName>
    </submittedName>
</protein>
<gene>
    <name evidence="1" type="ORF">Pint_01053</name>
</gene>
<evidence type="ECO:0000313" key="1">
    <source>
        <dbReference type="EMBL" id="KAJ0051536.1"/>
    </source>
</evidence>
<organism evidence="1 2">
    <name type="scientific">Pistacia integerrima</name>
    <dbReference type="NCBI Taxonomy" id="434235"/>
    <lineage>
        <taxon>Eukaryota</taxon>
        <taxon>Viridiplantae</taxon>
        <taxon>Streptophyta</taxon>
        <taxon>Embryophyta</taxon>
        <taxon>Tracheophyta</taxon>
        <taxon>Spermatophyta</taxon>
        <taxon>Magnoliopsida</taxon>
        <taxon>eudicotyledons</taxon>
        <taxon>Gunneridae</taxon>
        <taxon>Pentapetalae</taxon>
        <taxon>rosids</taxon>
        <taxon>malvids</taxon>
        <taxon>Sapindales</taxon>
        <taxon>Anacardiaceae</taxon>
        <taxon>Pistacia</taxon>
    </lineage>
</organism>
<evidence type="ECO:0000313" key="2">
    <source>
        <dbReference type="Proteomes" id="UP001163603"/>
    </source>
</evidence>